<dbReference type="InterPro" id="IPR036388">
    <property type="entry name" value="WH-like_DNA-bd_sf"/>
</dbReference>
<comment type="function">
    <text evidence="5">Modulates RecA activity.</text>
</comment>
<protein>
    <recommendedName>
        <fullName evidence="3 5">Regulatory protein RecX</fullName>
    </recommendedName>
</protein>
<organism evidence="9 10">
    <name type="scientific">Diplocloster modestus</name>
    <dbReference type="NCBI Taxonomy" id="2850322"/>
    <lineage>
        <taxon>Bacteria</taxon>
        <taxon>Bacillati</taxon>
        <taxon>Bacillota</taxon>
        <taxon>Clostridia</taxon>
        <taxon>Lachnospirales</taxon>
        <taxon>Lachnospiraceae</taxon>
        <taxon>Diplocloster</taxon>
    </lineage>
</organism>
<dbReference type="Pfam" id="PF21982">
    <property type="entry name" value="RecX_HTH1"/>
    <property type="match status" value="1"/>
</dbReference>
<evidence type="ECO:0000259" key="7">
    <source>
        <dbReference type="Pfam" id="PF21981"/>
    </source>
</evidence>
<sequence>MDEMKLKQAKAKALRLLEHMDRTEHQLRVKLKEQDFSEQEIDEAVRYVESYHYIDDARYAANYIELKAVYKSRRQIEQALMTRGVDRQVIAEAFESYGKIDETPQIEAFLRKKRVNWQEADEKEISKLYQALMRRGFSSRDIRSVIDKYRRSHYNEE</sequence>
<dbReference type="Proteomes" id="UP001314681">
    <property type="component" value="Unassembled WGS sequence"/>
</dbReference>
<dbReference type="InterPro" id="IPR053925">
    <property type="entry name" value="RecX_HTH_3rd"/>
</dbReference>
<dbReference type="Pfam" id="PF21981">
    <property type="entry name" value="RecX_HTH3"/>
    <property type="match status" value="1"/>
</dbReference>
<comment type="similarity">
    <text evidence="2 5">Belongs to the RecX family.</text>
</comment>
<feature type="domain" description="RecX first three-helical" evidence="8">
    <location>
        <begin position="9"/>
        <end position="45"/>
    </location>
</feature>
<keyword evidence="10" id="KW-1185">Reference proteome</keyword>
<proteinExistence type="inferred from homology"/>
<dbReference type="Pfam" id="PF02631">
    <property type="entry name" value="RecX_HTH2"/>
    <property type="match status" value="1"/>
</dbReference>
<accession>A0ABS6K9G2</accession>
<reference evidence="9 10" key="1">
    <citation type="submission" date="2021-06" db="EMBL/GenBank/DDBJ databases">
        <title>Description of novel taxa of the family Lachnospiraceae.</title>
        <authorList>
            <person name="Chaplin A.V."/>
            <person name="Sokolova S.R."/>
            <person name="Pikina A.P."/>
            <person name="Korzhanova M."/>
            <person name="Belova V."/>
            <person name="Korostin D."/>
            <person name="Efimov B.A."/>
        </authorList>
    </citation>
    <scope>NUCLEOTIDE SEQUENCE [LARGE SCALE GENOMIC DNA]</scope>
    <source>
        <strain evidence="9 10">ASD4241</strain>
    </source>
</reference>
<name>A0ABS6K9G2_9FIRM</name>
<evidence type="ECO:0000256" key="4">
    <source>
        <dbReference type="ARBA" id="ARBA00022490"/>
    </source>
</evidence>
<dbReference type="HAMAP" id="MF_01114">
    <property type="entry name" value="RecX"/>
    <property type="match status" value="1"/>
</dbReference>
<dbReference type="PANTHER" id="PTHR33602">
    <property type="entry name" value="REGULATORY PROTEIN RECX FAMILY PROTEIN"/>
    <property type="match status" value="1"/>
</dbReference>
<dbReference type="InterPro" id="IPR003783">
    <property type="entry name" value="Regulatory_RecX"/>
</dbReference>
<dbReference type="RefSeq" id="WP_158353894.1">
    <property type="nucleotide sequence ID" value="NZ_JAHQCX010000009.1"/>
</dbReference>
<dbReference type="InterPro" id="IPR053926">
    <property type="entry name" value="RecX_HTH_1st"/>
</dbReference>
<evidence type="ECO:0000256" key="2">
    <source>
        <dbReference type="ARBA" id="ARBA00009695"/>
    </source>
</evidence>
<evidence type="ECO:0000256" key="3">
    <source>
        <dbReference type="ARBA" id="ARBA00018111"/>
    </source>
</evidence>
<dbReference type="InterPro" id="IPR053924">
    <property type="entry name" value="RecX_HTH_2nd"/>
</dbReference>
<dbReference type="EMBL" id="JAHQCX010000009">
    <property type="protein sequence ID" value="MBU9727157.1"/>
    <property type="molecule type" value="Genomic_DNA"/>
</dbReference>
<evidence type="ECO:0000313" key="9">
    <source>
        <dbReference type="EMBL" id="MBU9727157.1"/>
    </source>
</evidence>
<feature type="domain" description="RecX second three-helical" evidence="6">
    <location>
        <begin position="55"/>
        <end position="93"/>
    </location>
</feature>
<comment type="subcellular location">
    <subcellularLocation>
        <location evidence="1 5">Cytoplasm</location>
    </subcellularLocation>
</comment>
<feature type="domain" description="RecX third three-helical" evidence="7">
    <location>
        <begin position="106"/>
        <end position="146"/>
    </location>
</feature>
<gene>
    <name evidence="5" type="primary">recX</name>
    <name evidence="9" type="ORF">KTH90_14145</name>
</gene>
<evidence type="ECO:0000256" key="5">
    <source>
        <dbReference type="HAMAP-Rule" id="MF_01114"/>
    </source>
</evidence>
<keyword evidence="4 5" id="KW-0963">Cytoplasm</keyword>
<comment type="caution">
    <text evidence="9">The sequence shown here is derived from an EMBL/GenBank/DDBJ whole genome shotgun (WGS) entry which is preliminary data.</text>
</comment>
<evidence type="ECO:0000256" key="1">
    <source>
        <dbReference type="ARBA" id="ARBA00004496"/>
    </source>
</evidence>
<evidence type="ECO:0000259" key="8">
    <source>
        <dbReference type="Pfam" id="PF21982"/>
    </source>
</evidence>
<dbReference type="Gene3D" id="1.10.10.10">
    <property type="entry name" value="Winged helix-like DNA-binding domain superfamily/Winged helix DNA-binding domain"/>
    <property type="match status" value="3"/>
</dbReference>
<evidence type="ECO:0000259" key="6">
    <source>
        <dbReference type="Pfam" id="PF02631"/>
    </source>
</evidence>
<dbReference type="PANTHER" id="PTHR33602:SF1">
    <property type="entry name" value="REGULATORY PROTEIN RECX FAMILY PROTEIN"/>
    <property type="match status" value="1"/>
</dbReference>
<evidence type="ECO:0000313" key="10">
    <source>
        <dbReference type="Proteomes" id="UP001314681"/>
    </source>
</evidence>